<dbReference type="EMBL" id="CP002843">
    <property type="protein sequence ID" value="AEH56284.1"/>
    <property type="molecule type" value="Genomic_DNA"/>
</dbReference>
<organism evidence="2 3">
    <name type="scientific">Streptococcus parasanguinis (strain ATCC 15912 / DSM 6778 / CIP 104372 / LMG 14537)</name>
    <dbReference type="NCBI Taxonomy" id="760570"/>
    <lineage>
        <taxon>Bacteria</taxon>
        <taxon>Bacillati</taxon>
        <taxon>Bacillota</taxon>
        <taxon>Bacilli</taxon>
        <taxon>Lactobacillales</taxon>
        <taxon>Streptococcaceae</taxon>
        <taxon>Streptococcus</taxon>
    </lineage>
</organism>
<evidence type="ECO:0000313" key="2">
    <source>
        <dbReference type="EMBL" id="AEH56284.1"/>
    </source>
</evidence>
<dbReference type="Proteomes" id="UP000001502">
    <property type="component" value="Chromosome"/>
</dbReference>
<keyword evidence="1" id="KW-0472">Membrane</keyword>
<protein>
    <submittedName>
        <fullName evidence="2">Uncharacterized protein</fullName>
    </submittedName>
</protein>
<dbReference type="HOGENOM" id="CLU_2902292_0_0_9"/>
<feature type="transmembrane region" description="Helical" evidence="1">
    <location>
        <begin position="6"/>
        <end position="24"/>
    </location>
</feature>
<dbReference type="KEGG" id="scp:HMPREF0833_11253"/>
<evidence type="ECO:0000313" key="3">
    <source>
        <dbReference type="Proteomes" id="UP000001502"/>
    </source>
</evidence>
<keyword evidence="1" id="KW-0812">Transmembrane</keyword>
<name>F8DKC7_STREP</name>
<dbReference type="AlphaFoldDB" id="F8DKC7"/>
<accession>F8DKC7</accession>
<reference evidence="3" key="1">
    <citation type="submission" date="2011-06" db="EMBL/GenBank/DDBJ databases">
        <title>Complete sequence of Streptococcus parasanguinis strain ATCC 15912.</title>
        <authorList>
            <person name="Muzny D."/>
            <person name="Qin X."/>
            <person name="Buhay C."/>
            <person name="Dugan-Rocha S."/>
            <person name="Ding Y."/>
            <person name="Chen G."/>
            <person name="Hawes A."/>
            <person name="Holder M."/>
            <person name="Jhangiani S."/>
            <person name="Johnson A."/>
            <person name="Khan Z."/>
            <person name="Li Z."/>
            <person name="Liu W."/>
            <person name="Liu X."/>
            <person name="Perez L."/>
            <person name="Shen H."/>
            <person name="Wang Q."/>
            <person name="Watt J."/>
            <person name="Xi L."/>
            <person name="Xin Y."/>
            <person name="Zhou J."/>
            <person name="Deng J."/>
            <person name="Jiang H."/>
            <person name="Liu Y."/>
            <person name="Qu J."/>
            <person name="Song X.-Z."/>
            <person name="Zhang L."/>
            <person name="Villasana D."/>
            <person name="Johnson A."/>
            <person name="Liu J."/>
            <person name="Liyanage D."/>
            <person name="Lorensuhewa L."/>
            <person name="Robinson T."/>
            <person name="Song A."/>
            <person name="Song B.-B."/>
            <person name="Dinh H."/>
            <person name="Thornton R."/>
            <person name="Coyle M."/>
            <person name="Francisco L."/>
            <person name="Jackson L."/>
            <person name="Javaid M."/>
            <person name="Korchina V."/>
            <person name="Kovar C."/>
            <person name="Mata R."/>
            <person name="Mathew T."/>
            <person name="Ngo R."/>
            <person name="Nguyen L."/>
            <person name="Nguyen N."/>
            <person name="Okwuonu G."/>
            <person name="Ongeri F."/>
            <person name="Pham C."/>
            <person name="Simmons D."/>
            <person name="Wilczek-Boney K."/>
            <person name="Hale W."/>
            <person name="Jakkamsetti A."/>
            <person name="Pham P."/>
            <person name="Ruth R."/>
            <person name="San Lucas F."/>
            <person name="Warren J."/>
            <person name="Zhang J."/>
            <person name="Zhao Z."/>
            <person name="Zhou C."/>
            <person name="Zhu D."/>
            <person name="Lee S."/>
            <person name="Bess C."/>
            <person name="Blankenburg K."/>
            <person name="Forbes L."/>
            <person name="Fu Q."/>
            <person name="Gubbala S."/>
            <person name="Hirani K."/>
            <person name="Jayaseelan J.C."/>
            <person name="Lara F."/>
            <person name="Munidasa M."/>
            <person name="Palculict T."/>
            <person name="Patil S."/>
            <person name="Pu L.-L."/>
            <person name="Saada N."/>
            <person name="Tang L."/>
            <person name="Weissenberger G."/>
            <person name="Zhu Y."/>
            <person name="Hemphill L."/>
            <person name="Shang Y."/>
            <person name="Youmans B."/>
            <person name="Ayvaz T."/>
            <person name="Ross M."/>
            <person name="Santibanez J."/>
            <person name="Aqrawi P."/>
            <person name="Gross S."/>
            <person name="Joshi V."/>
            <person name="Fowler G."/>
            <person name="Nazareth L."/>
            <person name="Reid J."/>
            <person name="Worley K."/>
            <person name="Petrosino J."/>
            <person name="Highlander S."/>
            <person name="Gibbs R."/>
        </authorList>
    </citation>
    <scope>NUCLEOTIDE SEQUENCE [LARGE SCALE GENOMIC DNA]</scope>
    <source>
        <strain evidence="3">ATCC 15912 / DSM 6778 / CIP 104372 / LMG 14537</strain>
    </source>
</reference>
<sequence>MLKKFLSLKLVFLAIIVVGLVLYFKPSETKKNSVEKDLAQPKSSMKGISRMLSYLVRKINLF</sequence>
<evidence type="ECO:0000256" key="1">
    <source>
        <dbReference type="SAM" id="Phobius"/>
    </source>
</evidence>
<proteinExistence type="predicted"/>
<gene>
    <name evidence="2" type="ordered locus">HMPREF0833_11253</name>
</gene>
<keyword evidence="1" id="KW-1133">Transmembrane helix</keyword>